<keyword evidence="3" id="KW-0378">Hydrolase</keyword>
<comment type="caution">
    <text evidence="3">The sequence shown here is derived from an EMBL/GenBank/DDBJ whole genome shotgun (WGS) entry which is preliminary data.</text>
</comment>
<dbReference type="RefSeq" id="WP_170161540.1">
    <property type="nucleotide sequence ID" value="NZ_RJVA01000009.1"/>
</dbReference>
<evidence type="ECO:0000313" key="3">
    <source>
        <dbReference type="EMBL" id="ROR03343.1"/>
    </source>
</evidence>
<dbReference type="Gene3D" id="3.40.50.300">
    <property type="entry name" value="P-loop containing nucleotide triphosphate hydrolases"/>
    <property type="match status" value="1"/>
</dbReference>
<dbReference type="AlphaFoldDB" id="A0A3N1VKL3"/>
<dbReference type="GO" id="GO:0004527">
    <property type="term" value="F:exonuclease activity"/>
    <property type="evidence" value="ECO:0007669"/>
    <property type="project" value="UniProtKB-KW"/>
</dbReference>
<keyword evidence="3" id="KW-0269">Exonuclease</keyword>
<keyword evidence="4" id="KW-1185">Reference proteome</keyword>
<gene>
    <name evidence="3" type="ORF">EDC27_0611</name>
</gene>
<evidence type="ECO:0000313" key="4">
    <source>
        <dbReference type="Proteomes" id="UP000276223"/>
    </source>
</evidence>
<reference evidence="3 4" key="1">
    <citation type="submission" date="2018-11" db="EMBL/GenBank/DDBJ databases">
        <title>Genomic Encyclopedia of Type Strains, Phase IV (KMG-IV): sequencing the most valuable type-strain genomes for metagenomic binning, comparative biology and taxonomic classification.</title>
        <authorList>
            <person name="Goeker M."/>
        </authorList>
    </citation>
    <scope>NUCLEOTIDE SEQUENCE [LARGE SCALE GENOMIC DNA]</scope>
    <source>
        <strain evidence="3 4">DSM 22027</strain>
    </source>
</reference>
<feature type="domain" description="Rad50/SbcC-type AAA" evidence="2">
    <location>
        <begin position="4"/>
        <end position="281"/>
    </location>
</feature>
<dbReference type="InterPro" id="IPR038729">
    <property type="entry name" value="Rad50/SbcC_AAA"/>
</dbReference>
<name>A0A3N1VKL3_9BACT</name>
<evidence type="ECO:0000259" key="2">
    <source>
        <dbReference type="Pfam" id="PF13476"/>
    </source>
</evidence>
<keyword evidence="1" id="KW-0175">Coiled coil</keyword>
<accession>A0A3N1VKL3</accession>
<proteinExistence type="predicted"/>
<dbReference type="Gene3D" id="1.10.287.510">
    <property type="entry name" value="Helix hairpin bin"/>
    <property type="match status" value="1"/>
</dbReference>
<evidence type="ECO:0000256" key="1">
    <source>
        <dbReference type="SAM" id="Coils"/>
    </source>
</evidence>
<dbReference type="Proteomes" id="UP000276223">
    <property type="component" value="Unassembled WGS sequence"/>
</dbReference>
<protein>
    <submittedName>
        <fullName evidence="3">Exonuclease SbcC</fullName>
    </submittedName>
</protein>
<feature type="coiled-coil region" evidence="1">
    <location>
        <begin position="163"/>
        <end position="190"/>
    </location>
</feature>
<dbReference type="SUPFAM" id="SSF75712">
    <property type="entry name" value="Rad50 coiled-coil Zn hook"/>
    <property type="match status" value="1"/>
</dbReference>
<feature type="coiled-coil region" evidence="1">
    <location>
        <begin position="458"/>
        <end position="499"/>
    </location>
</feature>
<dbReference type="InterPro" id="IPR027417">
    <property type="entry name" value="P-loop_NTPase"/>
</dbReference>
<dbReference type="GO" id="GO:0006302">
    <property type="term" value="P:double-strand break repair"/>
    <property type="evidence" value="ECO:0007669"/>
    <property type="project" value="InterPro"/>
</dbReference>
<organism evidence="3 4">
    <name type="scientific">Desulfosoma caldarium</name>
    <dbReference type="NCBI Taxonomy" id="610254"/>
    <lineage>
        <taxon>Bacteria</taxon>
        <taxon>Pseudomonadati</taxon>
        <taxon>Thermodesulfobacteriota</taxon>
        <taxon>Syntrophobacteria</taxon>
        <taxon>Syntrophobacterales</taxon>
        <taxon>Syntrophobacteraceae</taxon>
        <taxon>Desulfosoma</taxon>
    </lineage>
</organism>
<dbReference type="Pfam" id="PF13476">
    <property type="entry name" value="AAA_23"/>
    <property type="match status" value="1"/>
</dbReference>
<dbReference type="GO" id="GO:0016887">
    <property type="term" value="F:ATP hydrolysis activity"/>
    <property type="evidence" value="ECO:0007669"/>
    <property type="project" value="InterPro"/>
</dbReference>
<dbReference type="PANTHER" id="PTHR32114:SF2">
    <property type="entry name" value="ABC TRANSPORTER ABCH.3"/>
    <property type="match status" value="1"/>
</dbReference>
<dbReference type="SUPFAM" id="SSF52540">
    <property type="entry name" value="P-loop containing nucleoside triphosphate hydrolases"/>
    <property type="match status" value="1"/>
</dbReference>
<sequence>MIHRLIIENFMTHKHTVLELHPNVTVLTGPNNTGKSAIVEALRCVAENPPSAQLIRHGASKAVVRVEMNDGSWVQWERTAGSVVYRVRFANGTEDFYAKVGRGAVPEDIRALLRLHSLPTETGPVDVHIGHQKTPIFLLDQSGSQAAAFFAASTEADYLLAVQQALKERTAEAQRERKRLLEEVQQLEKDLLAFAPLPALAQQMAQAEKLYAHIEVTRRTVPVLEAQIHKADDLTQRLDLWTQKAQHLQQLETPPDVHDTLSLQGFVNRLEKAQQSLQEINTILGCLAPLGIPPQIKNTAALHELVGAMVRTRRSLERRWQASSVLGRTEKPPSLSNTEALARLVARLDKTVQRLQVENRRKEVASTLQPPPALRPVHGMVQTLEALTERLQSLHNTSVRHDALAPLKAPPETRSLQDLHQTLKALETMHEAVFTLKACGKSLKALASPPSLRDPKPVQRLVEAMERLQEQWQRTRQLQQNVQRQMEEKRQAVEKLLQNMPVCPFCRQPIDPHHFLERAHGE</sequence>
<dbReference type="PANTHER" id="PTHR32114">
    <property type="entry name" value="ABC TRANSPORTER ABCH.3"/>
    <property type="match status" value="1"/>
</dbReference>
<keyword evidence="3" id="KW-0540">Nuclease</keyword>
<dbReference type="EMBL" id="RJVA01000009">
    <property type="protein sequence ID" value="ROR03343.1"/>
    <property type="molecule type" value="Genomic_DNA"/>
</dbReference>